<keyword evidence="2 4" id="KW-0808">Transferase</keyword>
<name>A0A1I0Z1B9_9PSEU</name>
<dbReference type="InterPro" id="IPR011611">
    <property type="entry name" value="PfkB_dom"/>
</dbReference>
<evidence type="ECO:0000259" key="5">
    <source>
        <dbReference type="Pfam" id="PF00294"/>
    </source>
</evidence>
<dbReference type="InterPro" id="IPR002173">
    <property type="entry name" value="Carboh/pur_kinase_PfkB_CS"/>
</dbReference>
<proteinExistence type="inferred from homology"/>
<evidence type="ECO:0000256" key="3">
    <source>
        <dbReference type="ARBA" id="ARBA00022777"/>
    </source>
</evidence>
<keyword evidence="3 4" id="KW-0418">Kinase</keyword>
<sequence length="316" mass="32151">MARGNSPEIVVVGQIARDLVLSVDEMPAKGGAVPVRRRQEMLGGKGANQAVACAQLGAGTALIGVVGDDQAGDNVLRQARSDGIDVSGVVRRQDASTGLIVDVLEPDGGWRYLEDLPTDVLLTESDVEAARSLLEPAGSVLVQLQQPSAAALTAARLGKTGGARVVLDGAPAQDDRGAALLAAADVFRLDAKEAELFCGERIGGADDGLRVGRELLRSGPSLVAVDVAGKGNAVVWPDGQVFLPLIDTEVVDTTGAGDAFTAALTVALDHGAPPPQAARTAVAAAASSVERAGGRPDLTGDALRVQLDRLTAVAPT</sequence>
<dbReference type="Pfam" id="PF00294">
    <property type="entry name" value="PfkB"/>
    <property type="match status" value="1"/>
</dbReference>
<dbReference type="InterPro" id="IPR029056">
    <property type="entry name" value="Ribokinase-like"/>
</dbReference>
<evidence type="ECO:0000256" key="2">
    <source>
        <dbReference type="ARBA" id="ARBA00022679"/>
    </source>
</evidence>
<dbReference type="SUPFAM" id="SSF53613">
    <property type="entry name" value="Ribokinase-like"/>
    <property type="match status" value="1"/>
</dbReference>
<gene>
    <name evidence="6" type="ORF">SAMN05216266_10630</name>
</gene>
<dbReference type="InterPro" id="IPR002139">
    <property type="entry name" value="Ribo/fructo_kinase"/>
</dbReference>
<dbReference type="Proteomes" id="UP000243799">
    <property type="component" value="Unassembled WGS sequence"/>
</dbReference>
<protein>
    <submittedName>
        <fullName evidence="6">Ribokinase</fullName>
    </submittedName>
</protein>
<comment type="similarity">
    <text evidence="1 4">Belongs to the carbohydrate kinase PfkB family.</text>
</comment>
<dbReference type="PANTHER" id="PTHR10584">
    <property type="entry name" value="SUGAR KINASE"/>
    <property type="match status" value="1"/>
</dbReference>
<dbReference type="OrthoDB" id="7946249at2"/>
<dbReference type="GO" id="GO:0016301">
    <property type="term" value="F:kinase activity"/>
    <property type="evidence" value="ECO:0007669"/>
    <property type="project" value="UniProtKB-KW"/>
</dbReference>
<evidence type="ECO:0000256" key="1">
    <source>
        <dbReference type="ARBA" id="ARBA00010688"/>
    </source>
</evidence>
<dbReference type="Gene3D" id="3.40.1190.20">
    <property type="match status" value="1"/>
</dbReference>
<dbReference type="GO" id="GO:0005829">
    <property type="term" value="C:cytosol"/>
    <property type="evidence" value="ECO:0007669"/>
    <property type="project" value="TreeGrafter"/>
</dbReference>
<dbReference type="AlphaFoldDB" id="A0A1I0Z1B9"/>
<dbReference type="PROSITE" id="PS00583">
    <property type="entry name" value="PFKB_KINASES_1"/>
    <property type="match status" value="1"/>
</dbReference>
<dbReference type="PRINTS" id="PR00990">
    <property type="entry name" value="RIBOKINASE"/>
</dbReference>
<keyword evidence="7" id="KW-1185">Reference proteome</keyword>
<dbReference type="STRING" id="490629.SAMN05216266_10630"/>
<feature type="domain" description="Carbohydrate kinase PfkB" evidence="5">
    <location>
        <begin position="8"/>
        <end position="296"/>
    </location>
</feature>
<dbReference type="RefSeq" id="WP_091672780.1">
    <property type="nucleotide sequence ID" value="NZ_FOKG01000006.1"/>
</dbReference>
<reference evidence="7" key="1">
    <citation type="submission" date="2016-10" db="EMBL/GenBank/DDBJ databases">
        <authorList>
            <person name="Varghese N."/>
            <person name="Submissions S."/>
        </authorList>
    </citation>
    <scope>NUCLEOTIDE SEQUENCE [LARGE SCALE GENOMIC DNA]</scope>
    <source>
        <strain evidence="7">CGMCC 4.3568</strain>
    </source>
</reference>
<accession>A0A1I0Z1B9</accession>
<dbReference type="EMBL" id="FOKG01000006">
    <property type="protein sequence ID" value="SFB19341.1"/>
    <property type="molecule type" value="Genomic_DNA"/>
</dbReference>
<evidence type="ECO:0000256" key="4">
    <source>
        <dbReference type="RuleBase" id="RU003704"/>
    </source>
</evidence>
<evidence type="ECO:0000313" key="7">
    <source>
        <dbReference type="Proteomes" id="UP000243799"/>
    </source>
</evidence>
<dbReference type="PANTHER" id="PTHR10584:SF157">
    <property type="entry name" value="SULFOFRUCTOSE KINASE"/>
    <property type="match status" value="1"/>
</dbReference>
<dbReference type="GO" id="GO:0006796">
    <property type="term" value="P:phosphate-containing compound metabolic process"/>
    <property type="evidence" value="ECO:0007669"/>
    <property type="project" value="UniProtKB-ARBA"/>
</dbReference>
<organism evidence="6 7">
    <name type="scientific">Amycolatopsis marina</name>
    <dbReference type="NCBI Taxonomy" id="490629"/>
    <lineage>
        <taxon>Bacteria</taxon>
        <taxon>Bacillati</taxon>
        <taxon>Actinomycetota</taxon>
        <taxon>Actinomycetes</taxon>
        <taxon>Pseudonocardiales</taxon>
        <taxon>Pseudonocardiaceae</taxon>
        <taxon>Amycolatopsis</taxon>
    </lineage>
</organism>
<evidence type="ECO:0000313" key="6">
    <source>
        <dbReference type="EMBL" id="SFB19341.1"/>
    </source>
</evidence>
<dbReference type="PROSITE" id="PS00584">
    <property type="entry name" value="PFKB_KINASES_2"/>
    <property type="match status" value="1"/>
</dbReference>